<reference evidence="11 12" key="1">
    <citation type="journal article" date="2022" name="Res Sq">
        <title>Evolution of multicellular longitudinally dividing oral cavity symbionts (Neisseriaceae).</title>
        <authorList>
            <person name="Nyongesa S."/>
            <person name="Weber P."/>
            <person name="Bernet E."/>
            <person name="Pullido F."/>
            <person name="Nieckarz M."/>
            <person name="Delaby M."/>
            <person name="Nieves C."/>
            <person name="Viehboeck T."/>
            <person name="Krause N."/>
            <person name="Rivera-Millot A."/>
            <person name="Nakamura A."/>
            <person name="Vischer N."/>
            <person name="VanNieuwenhze M."/>
            <person name="Brun Y."/>
            <person name="Cava F."/>
            <person name="Bulgheresi S."/>
            <person name="Veyrier F."/>
        </authorList>
    </citation>
    <scope>NUCLEOTIDE SEQUENCE [LARGE SCALE GENOMIC DNA]</scope>
    <source>
        <strain evidence="11 12">SN4</strain>
    </source>
</reference>
<dbReference type="InterPro" id="IPR027417">
    <property type="entry name" value="P-loop_NTPase"/>
</dbReference>
<keyword evidence="5" id="KW-0547">Nucleotide-binding</keyword>
<sequence length="235" mass="25900">MSLQFATGTVTGLIGHNGSGKSTLLKLLAKQLKPSSGEVLLDGKSLQWWRSKALARELAYLPQHLPAATGLTVSELVQMGRFAWHGLMTRMNQDDERIVAEALKLTHTEAFAAQLVDTLSGGERHRVFLAMCVAQQSRYLLLDEPLAALDIAHQLEVIQLVRRLAHELGLGVIIVIHDINLAAQYCDRLVAIKHGRLLYDETPAELMTQAKLQDIYGVALSLLPHPLNQHTVALL</sequence>
<evidence type="ECO:0000256" key="8">
    <source>
        <dbReference type="ARBA" id="ARBA00023065"/>
    </source>
</evidence>
<keyword evidence="6 11" id="KW-0067">ATP-binding</keyword>
<evidence type="ECO:0000256" key="5">
    <source>
        <dbReference type="ARBA" id="ARBA00022741"/>
    </source>
</evidence>
<evidence type="ECO:0000256" key="3">
    <source>
        <dbReference type="ARBA" id="ARBA00022475"/>
    </source>
</evidence>
<organism evidence="11 12">
    <name type="scientific">Vitreoscilla massiliensis</name>
    <dbReference type="NCBI Taxonomy" id="1689272"/>
    <lineage>
        <taxon>Bacteria</taxon>
        <taxon>Pseudomonadati</taxon>
        <taxon>Pseudomonadota</taxon>
        <taxon>Betaproteobacteria</taxon>
        <taxon>Neisseriales</taxon>
        <taxon>Neisseriaceae</taxon>
        <taxon>Vitreoscilla</taxon>
    </lineage>
</organism>
<evidence type="ECO:0000256" key="1">
    <source>
        <dbReference type="ARBA" id="ARBA00004202"/>
    </source>
</evidence>
<dbReference type="PANTHER" id="PTHR42771:SF2">
    <property type="entry name" value="IRON(3+)-HYDROXAMATE IMPORT ATP-BINDING PROTEIN FHUC"/>
    <property type="match status" value="1"/>
</dbReference>
<evidence type="ECO:0000256" key="9">
    <source>
        <dbReference type="ARBA" id="ARBA00023136"/>
    </source>
</evidence>
<gene>
    <name evidence="11" type="ORF">LVJ82_14845</name>
</gene>
<keyword evidence="4" id="KW-0410">Iron transport</keyword>
<keyword evidence="8" id="KW-0406">Ion transport</keyword>
<dbReference type="InterPro" id="IPR051535">
    <property type="entry name" value="Siderophore_ABC-ATPase"/>
</dbReference>
<dbReference type="PANTHER" id="PTHR42771">
    <property type="entry name" value="IRON(3+)-HYDROXAMATE IMPORT ATP-BINDING PROTEIN FHUC"/>
    <property type="match status" value="1"/>
</dbReference>
<dbReference type="SUPFAM" id="SSF52540">
    <property type="entry name" value="P-loop containing nucleoside triphosphate hydrolases"/>
    <property type="match status" value="1"/>
</dbReference>
<dbReference type="InterPro" id="IPR003593">
    <property type="entry name" value="AAA+_ATPase"/>
</dbReference>
<keyword evidence="3" id="KW-1003">Cell membrane</keyword>
<dbReference type="SMART" id="SM00382">
    <property type="entry name" value="AAA"/>
    <property type="match status" value="1"/>
</dbReference>
<comment type="subcellular location">
    <subcellularLocation>
        <location evidence="1">Cell membrane</location>
        <topology evidence="1">Peripheral membrane protein</topology>
    </subcellularLocation>
</comment>
<proteinExistence type="predicted"/>
<keyword evidence="12" id="KW-1185">Reference proteome</keyword>
<dbReference type="Gene3D" id="3.40.50.300">
    <property type="entry name" value="P-loop containing nucleotide triphosphate hydrolases"/>
    <property type="match status" value="1"/>
</dbReference>
<dbReference type="InterPro" id="IPR003439">
    <property type="entry name" value="ABC_transporter-like_ATP-bd"/>
</dbReference>
<evidence type="ECO:0000259" key="10">
    <source>
        <dbReference type="PROSITE" id="PS50893"/>
    </source>
</evidence>
<keyword evidence="7" id="KW-0408">Iron</keyword>
<evidence type="ECO:0000313" key="12">
    <source>
        <dbReference type="Proteomes" id="UP000832011"/>
    </source>
</evidence>
<keyword evidence="2" id="KW-0813">Transport</keyword>
<dbReference type="Pfam" id="PF00005">
    <property type="entry name" value="ABC_tran"/>
    <property type="match status" value="1"/>
</dbReference>
<dbReference type="GO" id="GO:0005524">
    <property type="term" value="F:ATP binding"/>
    <property type="evidence" value="ECO:0007669"/>
    <property type="project" value="UniProtKB-KW"/>
</dbReference>
<keyword evidence="9" id="KW-0472">Membrane</keyword>
<dbReference type="EMBL" id="CP091511">
    <property type="protein sequence ID" value="UOO91284.1"/>
    <property type="molecule type" value="Genomic_DNA"/>
</dbReference>
<protein>
    <submittedName>
        <fullName evidence="11">ATP-binding cassette domain-containing protein</fullName>
    </submittedName>
</protein>
<feature type="domain" description="ABC transporter" evidence="10">
    <location>
        <begin position="1"/>
        <end position="219"/>
    </location>
</feature>
<name>A0ABY4E684_9NEIS</name>
<dbReference type="Proteomes" id="UP000832011">
    <property type="component" value="Chromosome"/>
</dbReference>
<evidence type="ECO:0000256" key="7">
    <source>
        <dbReference type="ARBA" id="ARBA00023004"/>
    </source>
</evidence>
<dbReference type="CDD" id="cd03214">
    <property type="entry name" value="ABC_Iron-Siderophores_B12_Hemin"/>
    <property type="match status" value="1"/>
</dbReference>
<evidence type="ECO:0000256" key="2">
    <source>
        <dbReference type="ARBA" id="ARBA00022448"/>
    </source>
</evidence>
<evidence type="ECO:0000256" key="4">
    <source>
        <dbReference type="ARBA" id="ARBA00022496"/>
    </source>
</evidence>
<evidence type="ECO:0000313" key="11">
    <source>
        <dbReference type="EMBL" id="UOO91284.1"/>
    </source>
</evidence>
<dbReference type="PROSITE" id="PS50893">
    <property type="entry name" value="ABC_TRANSPORTER_2"/>
    <property type="match status" value="1"/>
</dbReference>
<evidence type="ECO:0000256" key="6">
    <source>
        <dbReference type="ARBA" id="ARBA00022840"/>
    </source>
</evidence>
<accession>A0ABY4E684</accession>